<dbReference type="RefSeq" id="WP_036851272.1">
    <property type="nucleotide sequence ID" value="NZ_JQJD01000025.1"/>
</dbReference>
<keyword evidence="3" id="KW-1185">Reference proteome</keyword>
<dbReference type="STRING" id="36874.HQ34_09010"/>
<dbReference type="InterPro" id="IPR032562">
    <property type="entry name" value="DUF4929"/>
</dbReference>
<dbReference type="eggNOG" id="ENOG5030TNC">
    <property type="taxonomic scope" value="Bacteria"/>
</dbReference>
<name>A0A0A2EVN8_PORCN</name>
<gene>
    <name evidence="2" type="ORF">HQ35_04145</name>
</gene>
<feature type="signal peptide" evidence="1">
    <location>
        <begin position="1"/>
        <end position="24"/>
    </location>
</feature>
<proteinExistence type="predicted"/>
<organism evidence="2 3">
    <name type="scientific">Porphyromonas cangingivalis</name>
    <dbReference type="NCBI Taxonomy" id="36874"/>
    <lineage>
        <taxon>Bacteria</taxon>
        <taxon>Pseudomonadati</taxon>
        <taxon>Bacteroidota</taxon>
        <taxon>Bacteroidia</taxon>
        <taxon>Bacteroidales</taxon>
        <taxon>Porphyromonadaceae</taxon>
        <taxon>Porphyromonas</taxon>
    </lineage>
</organism>
<dbReference type="PROSITE" id="PS51257">
    <property type="entry name" value="PROKAR_LIPOPROTEIN"/>
    <property type="match status" value="1"/>
</dbReference>
<comment type="caution">
    <text evidence="2">The sequence shown here is derived from an EMBL/GenBank/DDBJ whole genome shotgun (WGS) entry which is preliminary data.</text>
</comment>
<feature type="chain" id="PRO_5001998617" description="DUF4929 domain-containing protein" evidence="1">
    <location>
        <begin position="25"/>
        <end position="400"/>
    </location>
</feature>
<evidence type="ECO:0000256" key="1">
    <source>
        <dbReference type="SAM" id="SignalP"/>
    </source>
</evidence>
<evidence type="ECO:0000313" key="2">
    <source>
        <dbReference type="EMBL" id="KGN81575.1"/>
    </source>
</evidence>
<dbReference type="Proteomes" id="UP000030125">
    <property type="component" value="Unassembled WGS sequence"/>
</dbReference>
<keyword evidence="1" id="KW-0732">Signal</keyword>
<protein>
    <recommendedName>
        <fullName evidence="4">DUF4929 domain-containing protein</fullName>
    </recommendedName>
</protein>
<dbReference type="AlphaFoldDB" id="A0A0A2EVN8"/>
<dbReference type="OrthoDB" id="1451030at2"/>
<evidence type="ECO:0008006" key="4">
    <source>
        <dbReference type="Google" id="ProtNLM"/>
    </source>
</evidence>
<sequence>MKKIMAHMMLILCAAMLLSSCSKNEVNNTYEGSNQIYLSIIGDNTTLVEGGDAELTVEVTLTKTVNEPVILKFALMNDDQGIVRLIQNPVTIGEGKNKGQFKVCSNGKNLLTVDTNFRIGMIEVPKGMKLSQELLFRVKPNPAIIALTEKQKTLLAHYKTKYQIDLMSWIGPVSCHTKVMSPADGSTTPFAKAFTKEYSGQTVITLSDKATEDRPILKMTENPFGLTSYMEWVLQQETVFNDEYWHNPDAGPNYKIIMELLGWNKENPGVFTMMLDDIVLKDISKDTANLECKGEKITGGGDKTPTIPFVYSFSPWEKQKKLIAEGNEQAKELEEADGTANPDHYLMVWSVDENEVGDETYFIPPGGTIDFKAGKMTFQFSLSHSLASGYTRVYATFEKK</sequence>
<dbReference type="Pfam" id="PF16283">
    <property type="entry name" value="DUF4929"/>
    <property type="match status" value="1"/>
</dbReference>
<reference evidence="2 3" key="1">
    <citation type="submission" date="2014-08" db="EMBL/GenBank/DDBJ databases">
        <title>Porphyromonas cangingivalis strain:COT-109_OH1386 Genome sequencing.</title>
        <authorList>
            <person name="Wallis C."/>
            <person name="Deusch O."/>
            <person name="O'Flynn C."/>
            <person name="Davis I."/>
            <person name="Jospin G."/>
            <person name="Darling A.E."/>
            <person name="Coil D.A."/>
            <person name="Alexiev A."/>
            <person name="Horsfall A."/>
            <person name="Kirkwood N."/>
            <person name="Harris S."/>
            <person name="Eisen J.A."/>
        </authorList>
    </citation>
    <scope>NUCLEOTIDE SEQUENCE [LARGE SCALE GENOMIC DNA]</scope>
    <source>
        <strain evidence="3">COT-109 OH1386</strain>
    </source>
</reference>
<accession>A0A0A2EVN8</accession>
<dbReference type="EMBL" id="JQJD01000025">
    <property type="protein sequence ID" value="KGN81575.1"/>
    <property type="molecule type" value="Genomic_DNA"/>
</dbReference>
<evidence type="ECO:0000313" key="3">
    <source>
        <dbReference type="Proteomes" id="UP000030125"/>
    </source>
</evidence>